<name>A0ABN7W3U4_GIGMA</name>
<proteinExistence type="predicted"/>
<feature type="non-terminal residue" evidence="1">
    <location>
        <position position="1"/>
    </location>
</feature>
<organism evidence="1 2">
    <name type="scientific">Gigaspora margarita</name>
    <dbReference type="NCBI Taxonomy" id="4874"/>
    <lineage>
        <taxon>Eukaryota</taxon>
        <taxon>Fungi</taxon>
        <taxon>Fungi incertae sedis</taxon>
        <taxon>Mucoromycota</taxon>
        <taxon>Glomeromycotina</taxon>
        <taxon>Glomeromycetes</taxon>
        <taxon>Diversisporales</taxon>
        <taxon>Gigasporaceae</taxon>
        <taxon>Gigaspora</taxon>
    </lineage>
</organism>
<evidence type="ECO:0000313" key="1">
    <source>
        <dbReference type="EMBL" id="CAG8815416.1"/>
    </source>
</evidence>
<gene>
    <name evidence="1" type="ORF">GMARGA_LOCUS26288</name>
</gene>
<protein>
    <submittedName>
        <fullName evidence="1">3719_t:CDS:1</fullName>
    </submittedName>
</protein>
<accession>A0ABN7W3U4</accession>
<keyword evidence="2" id="KW-1185">Reference proteome</keyword>
<comment type="caution">
    <text evidence="1">The sequence shown here is derived from an EMBL/GenBank/DDBJ whole genome shotgun (WGS) entry which is preliminary data.</text>
</comment>
<reference evidence="1 2" key="1">
    <citation type="submission" date="2021-06" db="EMBL/GenBank/DDBJ databases">
        <authorList>
            <person name="Kallberg Y."/>
            <person name="Tangrot J."/>
            <person name="Rosling A."/>
        </authorList>
    </citation>
    <scope>NUCLEOTIDE SEQUENCE [LARGE SCALE GENOMIC DNA]</scope>
    <source>
        <strain evidence="1 2">120-4 pot B 10/14</strain>
    </source>
</reference>
<evidence type="ECO:0000313" key="2">
    <source>
        <dbReference type="Proteomes" id="UP000789901"/>
    </source>
</evidence>
<dbReference type="EMBL" id="CAJVQB010030349">
    <property type="protein sequence ID" value="CAG8815416.1"/>
    <property type="molecule type" value="Genomic_DNA"/>
</dbReference>
<sequence length="83" mass="9506">LVAVMSEIEHKHKVEKHQQKTTKTVNNMILVYPVQINSLVPNGAYYSLEDILNSLIPKLAYRNLLVLKIEEIVHVKLNGIDSR</sequence>
<dbReference type="Proteomes" id="UP000789901">
    <property type="component" value="Unassembled WGS sequence"/>
</dbReference>